<evidence type="ECO:0000256" key="3">
    <source>
        <dbReference type="ARBA" id="ARBA00022989"/>
    </source>
</evidence>
<organism evidence="11 12">
    <name type="scientific">Elysia marginata</name>
    <dbReference type="NCBI Taxonomy" id="1093978"/>
    <lineage>
        <taxon>Eukaryota</taxon>
        <taxon>Metazoa</taxon>
        <taxon>Spiralia</taxon>
        <taxon>Lophotrochozoa</taxon>
        <taxon>Mollusca</taxon>
        <taxon>Gastropoda</taxon>
        <taxon>Heterobranchia</taxon>
        <taxon>Euthyneura</taxon>
        <taxon>Panpulmonata</taxon>
        <taxon>Sacoglossa</taxon>
        <taxon>Placobranchoidea</taxon>
        <taxon>Plakobranchidae</taxon>
        <taxon>Elysia</taxon>
    </lineage>
</organism>
<keyword evidence="12" id="KW-1185">Reference proteome</keyword>
<evidence type="ECO:0000313" key="12">
    <source>
        <dbReference type="Proteomes" id="UP000762676"/>
    </source>
</evidence>
<sequence>MTNVTDTLSQEPFVLYREYLILQSFIYNVWVCILPLGVVANVINITVFVKIGFRDNVTVSLLFLSFSDLVSLVLSSPTVANWFVGQHWPNHEWPFHRFVHVAFYWYSQVFYDYSSFISVFLGLVRCACVAKPLLFKSMFTVRRTLIILGVLFLVALSLRIPVLTTFRLTWAPKPQTNSTWLAFRTTPNFRKMFAILDIVNRNVVSWVAYIVTVVCVIILVTKLVAASRFRRSLAAQTRGPTYKQKTVPPSKKNSTPQSDTVNSASNQDKKISNKLSAKDVQVIQSVTLICAIFIFSQLPFQFNSTNRLVDPEVTQGRRKIYVYEFGTQIAITCSYINSSINILVHYHFNSRYRETLLSLLPIKCAKISI</sequence>
<accession>A0AAV4GAK2</accession>
<evidence type="ECO:0000259" key="10">
    <source>
        <dbReference type="PROSITE" id="PS50262"/>
    </source>
</evidence>
<feature type="transmembrane region" description="Helical" evidence="9">
    <location>
        <begin position="145"/>
        <end position="170"/>
    </location>
</feature>
<evidence type="ECO:0000256" key="4">
    <source>
        <dbReference type="ARBA" id="ARBA00023040"/>
    </source>
</evidence>
<feature type="transmembrane region" description="Helical" evidence="9">
    <location>
        <begin position="25"/>
        <end position="49"/>
    </location>
</feature>
<dbReference type="PANTHER" id="PTHR24243">
    <property type="entry name" value="G-PROTEIN COUPLED RECEPTOR"/>
    <property type="match status" value="1"/>
</dbReference>
<evidence type="ECO:0000256" key="6">
    <source>
        <dbReference type="ARBA" id="ARBA00023170"/>
    </source>
</evidence>
<dbReference type="Proteomes" id="UP000762676">
    <property type="component" value="Unassembled WGS sequence"/>
</dbReference>
<dbReference type="PANTHER" id="PTHR24243:SF233">
    <property type="entry name" value="THYROTROPIN-RELEASING HORMONE RECEPTOR"/>
    <property type="match status" value="1"/>
</dbReference>
<dbReference type="PROSITE" id="PS50262">
    <property type="entry name" value="G_PROTEIN_RECEP_F1_2"/>
    <property type="match status" value="1"/>
</dbReference>
<protein>
    <submittedName>
        <fullName evidence="11">Chemosensory receptor C</fullName>
    </submittedName>
</protein>
<feature type="transmembrane region" description="Helical" evidence="9">
    <location>
        <begin position="280"/>
        <end position="300"/>
    </location>
</feature>
<keyword evidence="3 9" id="KW-1133">Transmembrane helix</keyword>
<feature type="domain" description="G-protein coupled receptors family 1 profile" evidence="10">
    <location>
        <begin position="40"/>
        <end position="345"/>
    </location>
</feature>
<feature type="region of interest" description="Disordered" evidence="8">
    <location>
        <begin position="240"/>
        <end position="267"/>
    </location>
</feature>
<dbReference type="Gene3D" id="1.20.1070.10">
    <property type="entry name" value="Rhodopsin 7-helix transmembrane proteins"/>
    <property type="match status" value="1"/>
</dbReference>
<dbReference type="EMBL" id="BMAT01008284">
    <property type="protein sequence ID" value="GFR81681.1"/>
    <property type="molecule type" value="Genomic_DNA"/>
</dbReference>
<evidence type="ECO:0000256" key="1">
    <source>
        <dbReference type="ARBA" id="ARBA00004141"/>
    </source>
</evidence>
<comment type="caution">
    <text evidence="11">The sequence shown here is derived from an EMBL/GenBank/DDBJ whole genome shotgun (WGS) entry which is preliminary data.</text>
</comment>
<evidence type="ECO:0000256" key="7">
    <source>
        <dbReference type="ARBA" id="ARBA00023224"/>
    </source>
</evidence>
<gene>
    <name evidence="11" type="ORF">ElyMa_004077000</name>
</gene>
<dbReference type="AlphaFoldDB" id="A0AAV4GAK2"/>
<keyword evidence="6 11" id="KW-0675">Receptor</keyword>
<evidence type="ECO:0000313" key="11">
    <source>
        <dbReference type="EMBL" id="GFR81681.1"/>
    </source>
</evidence>
<dbReference type="InterPro" id="IPR017452">
    <property type="entry name" value="GPCR_Rhodpsn_7TM"/>
</dbReference>
<feature type="transmembrane region" description="Helical" evidence="9">
    <location>
        <begin position="206"/>
        <end position="225"/>
    </location>
</feature>
<keyword evidence="5 9" id="KW-0472">Membrane</keyword>
<evidence type="ECO:0000256" key="2">
    <source>
        <dbReference type="ARBA" id="ARBA00022692"/>
    </source>
</evidence>
<keyword evidence="2 9" id="KW-0812">Transmembrane</keyword>
<feature type="transmembrane region" description="Helical" evidence="9">
    <location>
        <begin position="61"/>
        <end position="83"/>
    </location>
</feature>
<dbReference type="GO" id="GO:0004930">
    <property type="term" value="F:G protein-coupled receptor activity"/>
    <property type="evidence" value="ECO:0007669"/>
    <property type="project" value="UniProtKB-KW"/>
</dbReference>
<dbReference type="SUPFAM" id="SSF81321">
    <property type="entry name" value="Family A G protein-coupled receptor-like"/>
    <property type="match status" value="1"/>
</dbReference>
<comment type="subcellular location">
    <subcellularLocation>
        <location evidence="1">Membrane</location>
        <topology evidence="1">Multi-pass membrane protein</topology>
    </subcellularLocation>
</comment>
<reference evidence="11 12" key="1">
    <citation type="journal article" date="2021" name="Elife">
        <title>Chloroplast acquisition without the gene transfer in kleptoplastic sea slugs, Plakobranchus ocellatus.</title>
        <authorList>
            <person name="Maeda T."/>
            <person name="Takahashi S."/>
            <person name="Yoshida T."/>
            <person name="Shimamura S."/>
            <person name="Takaki Y."/>
            <person name="Nagai Y."/>
            <person name="Toyoda A."/>
            <person name="Suzuki Y."/>
            <person name="Arimoto A."/>
            <person name="Ishii H."/>
            <person name="Satoh N."/>
            <person name="Nishiyama T."/>
            <person name="Hasebe M."/>
            <person name="Maruyama T."/>
            <person name="Minagawa J."/>
            <person name="Obokata J."/>
            <person name="Shigenobu S."/>
        </authorList>
    </citation>
    <scope>NUCLEOTIDE SEQUENCE [LARGE SCALE GENOMIC DNA]</scope>
</reference>
<evidence type="ECO:0000256" key="5">
    <source>
        <dbReference type="ARBA" id="ARBA00023136"/>
    </source>
</evidence>
<evidence type="ECO:0000256" key="9">
    <source>
        <dbReference type="SAM" id="Phobius"/>
    </source>
</evidence>
<feature type="compositionally biased region" description="Polar residues" evidence="8">
    <location>
        <begin position="251"/>
        <end position="266"/>
    </location>
</feature>
<dbReference type="GO" id="GO:0005886">
    <property type="term" value="C:plasma membrane"/>
    <property type="evidence" value="ECO:0007669"/>
    <property type="project" value="TreeGrafter"/>
</dbReference>
<name>A0AAV4GAK2_9GAST</name>
<proteinExistence type="predicted"/>
<keyword evidence="7" id="KW-0807">Transducer</keyword>
<feature type="transmembrane region" description="Helical" evidence="9">
    <location>
        <begin position="103"/>
        <end position="124"/>
    </location>
</feature>
<keyword evidence="4" id="KW-0297">G-protein coupled receptor</keyword>
<feature type="transmembrane region" description="Helical" evidence="9">
    <location>
        <begin position="320"/>
        <end position="344"/>
    </location>
</feature>
<evidence type="ECO:0000256" key="8">
    <source>
        <dbReference type="SAM" id="MobiDB-lite"/>
    </source>
</evidence>